<dbReference type="InterPro" id="IPR056098">
    <property type="entry name" value="Acb2/Tad1_hairpin"/>
</dbReference>
<accession>A0A0F9CBI0</accession>
<evidence type="ECO:0000256" key="1">
    <source>
        <dbReference type="ARBA" id="ARBA00022741"/>
    </source>
</evidence>
<feature type="domain" description="Acb2/Tad1 hairpin" evidence="3">
    <location>
        <begin position="78"/>
        <end position="140"/>
    </location>
</feature>
<feature type="compositionally biased region" description="Low complexity" evidence="2">
    <location>
        <begin position="12"/>
        <end position="29"/>
    </location>
</feature>
<feature type="region of interest" description="Disordered" evidence="2">
    <location>
        <begin position="1"/>
        <end position="46"/>
    </location>
</feature>
<reference evidence="4" key="1">
    <citation type="journal article" date="2015" name="Nature">
        <title>Complex archaea that bridge the gap between prokaryotes and eukaryotes.</title>
        <authorList>
            <person name="Spang A."/>
            <person name="Saw J.H."/>
            <person name="Jorgensen S.L."/>
            <person name="Zaremba-Niedzwiedzka K."/>
            <person name="Martijn J."/>
            <person name="Lind A.E."/>
            <person name="van Eijk R."/>
            <person name="Schleper C."/>
            <person name="Guy L."/>
            <person name="Ettema T.J."/>
        </authorList>
    </citation>
    <scope>NUCLEOTIDE SEQUENCE</scope>
</reference>
<evidence type="ECO:0000256" key="2">
    <source>
        <dbReference type="SAM" id="MobiDB-lite"/>
    </source>
</evidence>
<keyword evidence="1" id="KW-0547">Nucleotide-binding</keyword>
<evidence type="ECO:0000313" key="4">
    <source>
        <dbReference type="EMBL" id="KKK99709.1"/>
    </source>
</evidence>
<dbReference type="GO" id="GO:0000166">
    <property type="term" value="F:nucleotide binding"/>
    <property type="evidence" value="ECO:0007669"/>
    <property type="project" value="UniProtKB-KW"/>
</dbReference>
<name>A0A0F9CBI0_9ZZZZ</name>
<feature type="compositionally biased region" description="Basic and acidic residues" evidence="2">
    <location>
        <begin position="30"/>
        <end position="39"/>
    </location>
</feature>
<sequence>MPDPNDPNAQIPPEAEPATTAEAEPLTPEQEARVTDDAKSAIQGAMEDALDRSLAASGASGDGAIPLKTYPITDNMRARLTNEFTYHAPRQDQVPRYNALRSMALTFATMIVELTPPSREQSLALTKLSEASMHANAAIARDEEVPF</sequence>
<dbReference type="Pfam" id="PF24729">
    <property type="entry name" value="Acb2_Tad1_hairpin"/>
    <property type="match status" value="1"/>
</dbReference>
<proteinExistence type="predicted"/>
<dbReference type="EMBL" id="LAZR01045086">
    <property type="protein sequence ID" value="KKK99709.1"/>
    <property type="molecule type" value="Genomic_DNA"/>
</dbReference>
<organism evidence="4">
    <name type="scientific">marine sediment metagenome</name>
    <dbReference type="NCBI Taxonomy" id="412755"/>
    <lineage>
        <taxon>unclassified sequences</taxon>
        <taxon>metagenomes</taxon>
        <taxon>ecological metagenomes</taxon>
    </lineage>
</organism>
<comment type="caution">
    <text evidence="4">The sequence shown here is derived from an EMBL/GenBank/DDBJ whole genome shotgun (WGS) entry which is preliminary data.</text>
</comment>
<evidence type="ECO:0000259" key="3">
    <source>
        <dbReference type="Pfam" id="PF24729"/>
    </source>
</evidence>
<gene>
    <name evidence="4" type="ORF">LCGC14_2630030</name>
</gene>
<dbReference type="AlphaFoldDB" id="A0A0F9CBI0"/>
<protein>
    <recommendedName>
        <fullName evidence="3">Acb2/Tad1 hairpin domain-containing protein</fullName>
    </recommendedName>
</protein>